<feature type="chain" id="PRO_5042478101" evidence="3">
    <location>
        <begin position="21"/>
        <end position="961"/>
    </location>
</feature>
<dbReference type="InterPro" id="IPR042301">
    <property type="entry name" value="GH115_sf"/>
</dbReference>
<dbReference type="InterPro" id="IPR029018">
    <property type="entry name" value="Hex-like_dom2"/>
</dbReference>
<reference evidence="5" key="1">
    <citation type="submission" date="2023-03" db="EMBL/GenBank/DDBJ databases">
        <title>Andean soil-derived lignocellulolytic bacterial consortium as a source of novel taxa and putative plastic-active enzymes.</title>
        <authorList>
            <person name="Diaz-Garcia L."/>
            <person name="Chuvochina M."/>
            <person name="Feuerriegel G."/>
            <person name="Bunk B."/>
            <person name="Sproer C."/>
            <person name="Streit W.R."/>
            <person name="Rodriguez L.M."/>
            <person name="Overmann J."/>
            <person name="Jimenez D.J."/>
        </authorList>
    </citation>
    <scope>NUCLEOTIDE SEQUENCE</scope>
    <source>
        <strain evidence="5">MAG 3858</strain>
    </source>
</reference>
<protein>
    <submittedName>
        <fullName evidence="5">Glycosyl hydrolase 115 family protein</fullName>
    </submittedName>
</protein>
<evidence type="ECO:0000259" key="4">
    <source>
        <dbReference type="Pfam" id="PF17829"/>
    </source>
</evidence>
<evidence type="ECO:0000256" key="2">
    <source>
        <dbReference type="SAM" id="Coils"/>
    </source>
</evidence>
<organism evidence="5 6">
    <name type="scientific">Candidatus Pedobacter colombiensis</name>
    <dbReference type="NCBI Taxonomy" id="3121371"/>
    <lineage>
        <taxon>Bacteria</taxon>
        <taxon>Pseudomonadati</taxon>
        <taxon>Bacteroidota</taxon>
        <taxon>Sphingobacteriia</taxon>
        <taxon>Sphingobacteriales</taxon>
        <taxon>Sphingobacteriaceae</taxon>
        <taxon>Pedobacter</taxon>
    </lineage>
</organism>
<evidence type="ECO:0000313" key="5">
    <source>
        <dbReference type="EMBL" id="WEK20181.1"/>
    </source>
</evidence>
<dbReference type="Gene3D" id="2.60.120.1620">
    <property type="match status" value="1"/>
</dbReference>
<sequence length="961" mass="109238">MRLFLVITVLFLSLNHFAKAQQNEEGGIVVSEQPVSGGFALLNKGKAATIYTDEADAEVVHIAANALKNDVKLVSGIGPAVVASSKVVSPLSVLIGTIGKSKLIDQLVLNKKITIAEVKNKWETFSISVVENPLPGVKQTLVIVGSDPRGTAFGVFELSELIGVSPWYWWADVHPVLKKNIFIKGTVVSESPSVKYRGIFLNDEDWGLQPWAAKTLEPETGDIGPKTYARIFELLLRLKANLIWPAMHPSTKAFYHYPGNEKIAVDYAIVVGSSHAEPMLRNNVGEWQKTMGDFNYLSNRDRVYNYWETRVKESKNNDAIYTVGMRGVHDGAIEGVKTVKEAIPLLETIIEDQRKLLQKYINPNVKKVPQVFTVYKEVLDIYDGGIKLPEDITLVWPDDNYGYIQRLNNEKENERAGGSGVYYHASYWGRPHDYLWLSTTHPGLIREEMMKAYQTKSNRLWVLNIGDIKPGEYNMQLFLDMAYKVGPFKDSNYSKTHLQQWIVNIFGDKKATEITDILWQYYQLAFERKPEFMGWSQTEPTTKTNYTDYNHFYYGDEAQRRIDHYEQLTERVKALRAEISGKDADAFYQLVYYPVVGASLMNKKFLYRDKAMLYARQNRASAADYALLVKKAYDDIVKETQYYNIELSDGKWKNMMSMIPRNLPVYQAPDIPGIKIDQSGIWSIAPEGFVSKDSSLVTKPDAGFVLPAFNRLSNKSYFIDVFLSTDKTLNWTTKTEPWIRLSQSSGTLKPEPGKREQRIWVSIDWDKAKKENGNISFSANGKELNVTVNVRSANDYLSVPASKFNRINNKNGQTWSLINDLGYTGQSLMALPLEGVKIPDLQNTTTLKENNACVEYDFNTSTASNPEISIYTLPSHPINNNYRMRYAVSIDNGPLNMLDFKTQGRSEEWKQNVLRNSAIRKINIQNLKPGKHTLHIYMIDPGVILDRIFINFGNIKNGYSY</sequence>
<dbReference type="Proteomes" id="UP001214530">
    <property type="component" value="Chromosome"/>
</dbReference>
<evidence type="ECO:0000256" key="3">
    <source>
        <dbReference type="SAM" id="SignalP"/>
    </source>
</evidence>
<dbReference type="PANTHER" id="PTHR37842">
    <property type="match status" value="1"/>
</dbReference>
<dbReference type="EMBL" id="CP119313">
    <property type="protein sequence ID" value="WEK20181.1"/>
    <property type="molecule type" value="Genomic_DNA"/>
</dbReference>
<gene>
    <name evidence="5" type="ORF">P0Y49_03330</name>
</gene>
<dbReference type="Gene3D" id="1.20.58.2150">
    <property type="match status" value="1"/>
</dbReference>
<dbReference type="Gene3D" id="3.30.379.10">
    <property type="entry name" value="Chitobiase/beta-hexosaminidase domain 2-like"/>
    <property type="match status" value="1"/>
</dbReference>
<feature type="domain" description="Gylcosyl hydrolase 115 C-terminal" evidence="4">
    <location>
        <begin position="793"/>
        <end position="959"/>
    </location>
</feature>
<dbReference type="AlphaFoldDB" id="A0AAJ5W8T4"/>
<name>A0AAJ5W8T4_9SPHI</name>
<dbReference type="PANTHER" id="PTHR37842:SF2">
    <property type="entry name" value="GYLCOSYL HYDROLASE 115 C-TERMINAL DOMAIN-CONTAINING PROTEIN"/>
    <property type="match status" value="1"/>
</dbReference>
<accession>A0AAJ5W8T4</accession>
<dbReference type="InterPro" id="IPR041437">
    <property type="entry name" value="GH115_C"/>
</dbReference>
<proteinExistence type="predicted"/>
<dbReference type="GO" id="GO:0005975">
    <property type="term" value="P:carbohydrate metabolic process"/>
    <property type="evidence" value="ECO:0007669"/>
    <property type="project" value="UniProtKB-ARBA"/>
</dbReference>
<dbReference type="GO" id="GO:0016787">
    <property type="term" value="F:hydrolase activity"/>
    <property type="evidence" value="ECO:0007669"/>
    <property type="project" value="UniProtKB-KW"/>
</dbReference>
<dbReference type="Pfam" id="PF15979">
    <property type="entry name" value="Glyco_hydro_115"/>
    <property type="match status" value="1"/>
</dbReference>
<evidence type="ECO:0000256" key="1">
    <source>
        <dbReference type="ARBA" id="ARBA00022801"/>
    </source>
</evidence>
<keyword evidence="2" id="KW-0175">Coiled coil</keyword>
<dbReference type="Gene3D" id="3.20.20.520">
    <property type="entry name" value="Glycosyl hydrolase family 115"/>
    <property type="match status" value="1"/>
</dbReference>
<evidence type="ECO:0000313" key="6">
    <source>
        <dbReference type="Proteomes" id="UP001214530"/>
    </source>
</evidence>
<dbReference type="SUPFAM" id="SSF55545">
    <property type="entry name" value="beta-N-acetylhexosaminidase-like domain"/>
    <property type="match status" value="1"/>
</dbReference>
<dbReference type="InterPro" id="IPR031924">
    <property type="entry name" value="GH115"/>
</dbReference>
<dbReference type="Pfam" id="PF17829">
    <property type="entry name" value="GH115_C"/>
    <property type="match status" value="1"/>
</dbReference>
<keyword evidence="1 5" id="KW-0378">Hydrolase</keyword>
<keyword evidence="3" id="KW-0732">Signal</keyword>
<feature type="signal peptide" evidence="3">
    <location>
        <begin position="1"/>
        <end position="20"/>
    </location>
</feature>
<feature type="coiled-coil region" evidence="2">
    <location>
        <begin position="558"/>
        <end position="585"/>
    </location>
</feature>